<proteinExistence type="predicted"/>
<dbReference type="AlphaFoldDB" id="A0A167PUP2"/>
<evidence type="ECO:0000313" key="2">
    <source>
        <dbReference type="Proteomes" id="UP000076738"/>
    </source>
</evidence>
<accession>A0A167PUP2</accession>
<reference evidence="1 2" key="1">
    <citation type="journal article" date="2016" name="Mol. Biol. Evol.">
        <title>Comparative Genomics of Early-Diverging Mushroom-Forming Fungi Provides Insights into the Origins of Lignocellulose Decay Capabilities.</title>
        <authorList>
            <person name="Nagy L.G."/>
            <person name="Riley R."/>
            <person name="Tritt A."/>
            <person name="Adam C."/>
            <person name="Daum C."/>
            <person name="Floudas D."/>
            <person name="Sun H."/>
            <person name="Yadav J.S."/>
            <person name="Pangilinan J."/>
            <person name="Larsson K.H."/>
            <person name="Matsuura K."/>
            <person name="Barry K."/>
            <person name="Labutti K."/>
            <person name="Kuo R."/>
            <person name="Ohm R.A."/>
            <person name="Bhattacharya S.S."/>
            <person name="Shirouzu T."/>
            <person name="Yoshinaga Y."/>
            <person name="Martin F.M."/>
            <person name="Grigoriev I.V."/>
            <person name="Hibbett D.S."/>
        </authorList>
    </citation>
    <scope>NUCLEOTIDE SEQUENCE [LARGE SCALE GENOMIC DNA]</scope>
    <source>
        <strain evidence="1 2">TUFC12733</strain>
    </source>
</reference>
<gene>
    <name evidence="1" type="ORF">CALVIDRAFT_403747</name>
</gene>
<evidence type="ECO:0000313" key="1">
    <source>
        <dbReference type="EMBL" id="KZO99136.1"/>
    </source>
</evidence>
<evidence type="ECO:0008006" key="3">
    <source>
        <dbReference type="Google" id="ProtNLM"/>
    </source>
</evidence>
<protein>
    <recommendedName>
        <fullName evidence="3">F-box domain-containing protein</fullName>
    </recommendedName>
</protein>
<dbReference type="OrthoDB" id="2858653at2759"/>
<keyword evidence="2" id="KW-1185">Reference proteome</keyword>
<organism evidence="1 2">
    <name type="scientific">Calocera viscosa (strain TUFC12733)</name>
    <dbReference type="NCBI Taxonomy" id="1330018"/>
    <lineage>
        <taxon>Eukaryota</taxon>
        <taxon>Fungi</taxon>
        <taxon>Dikarya</taxon>
        <taxon>Basidiomycota</taxon>
        <taxon>Agaricomycotina</taxon>
        <taxon>Dacrymycetes</taxon>
        <taxon>Dacrymycetales</taxon>
        <taxon>Dacrymycetaceae</taxon>
        <taxon>Calocera</taxon>
    </lineage>
</organism>
<sequence>MTGDSTIIPTGRELPLEVLDAVVNLISDRKDLLSFCLASKTCCDLAQRPLYRNLQFILPTTVVKICRSMIHNPALASYVRSLEVAVMSRALERNKDVLTIRNYFPFETAIWRLLWPALRLMTGLRRVVIVAQWHGALDILLKCPFELETLHINTVDQLPISLLKKQKTLKDFVFWSTADTSEATVLAMKAHAGELLQSAKHIGGRYQILRPLLPGHRLQSCDFLIGPPVPPEALSALLQKTAETSPAMTYVHLCLKTLAQLDISVLSTSCPHTVTLYIHVYGGDIRDCFFLDWLQQPETMEAFKQFKALASIKLSHAQFHKFHHPDEFHGILDELAVACPTLKSLEAVSAHIEYQKSSRTLVKDSYTRIRDGKVPSPKNGEVMKGSNPGEAWVIETDVVTKPISAAWSAAYPLELSDM</sequence>
<name>A0A167PUP2_CALVF</name>
<dbReference type="EMBL" id="KV417273">
    <property type="protein sequence ID" value="KZO99136.1"/>
    <property type="molecule type" value="Genomic_DNA"/>
</dbReference>
<dbReference type="Proteomes" id="UP000076738">
    <property type="component" value="Unassembled WGS sequence"/>
</dbReference>